<name>A0A7S0RDZ5_9CHLO</name>
<dbReference type="EMBL" id="HBFB01010868">
    <property type="protein sequence ID" value="CAD8674104.1"/>
    <property type="molecule type" value="Transcribed_RNA"/>
</dbReference>
<feature type="region of interest" description="Disordered" evidence="1">
    <location>
        <begin position="230"/>
        <end position="256"/>
    </location>
</feature>
<protein>
    <recommendedName>
        <fullName evidence="3">BTB domain-containing protein</fullName>
    </recommendedName>
</protein>
<feature type="compositionally biased region" description="Gly residues" evidence="1">
    <location>
        <begin position="370"/>
        <end position="380"/>
    </location>
</feature>
<proteinExistence type="predicted"/>
<evidence type="ECO:0008006" key="3">
    <source>
        <dbReference type="Google" id="ProtNLM"/>
    </source>
</evidence>
<dbReference type="Gene3D" id="3.30.710.10">
    <property type="entry name" value="Potassium Channel Kv1.1, Chain A"/>
    <property type="match status" value="1"/>
</dbReference>
<reference evidence="2" key="1">
    <citation type="submission" date="2021-01" db="EMBL/GenBank/DDBJ databases">
        <authorList>
            <person name="Corre E."/>
            <person name="Pelletier E."/>
            <person name="Niang G."/>
            <person name="Scheremetjew M."/>
            <person name="Finn R."/>
            <person name="Kale V."/>
            <person name="Holt S."/>
            <person name="Cochrane G."/>
            <person name="Meng A."/>
            <person name="Brown T."/>
            <person name="Cohen L."/>
        </authorList>
    </citation>
    <scope>NUCLEOTIDE SEQUENCE</scope>
    <source>
        <strain evidence="2">SAG 11-49</strain>
    </source>
</reference>
<accession>A0A7S0RDZ5</accession>
<dbReference type="InterPro" id="IPR011333">
    <property type="entry name" value="SKP1/BTB/POZ_sf"/>
</dbReference>
<dbReference type="AlphaFoldDB" id="A0A7S0RDZ5"/>
<evidence type="ECO:0000313" key="2">
    <source>
        <dbReference type="EMBL" id="CAD8674104.1"/>
    </source>
</evidence>
<feature type="region of interest" description="Disordered" evidence="1">
    <location>
        <begin position="366"/>
        <end position="398"/>
    </location>
</feature>
<evidence type="ECO:0000256" key="1">
    <source>
        <dbReference type="SAM" id="MobiDB-lite"/>
    </source>
</evidence>
<organism evidence="2">
    <name type="scientific">Chlamydomonas leiostraca</name>
    <dbReference type="NCBI Taxonomy" id="1034604"/>
    <lineage>
        <taxon>Eukaryota</taxon>
        <taxon>Viridiplantae</taxon>
        <taxon>Chlorophyta</taxon>
        <taxon>core chlorophytes</taxon>
        <taxon>Chlorophyceae</taxon>
        <taxon>CS clade</taxon>
        <taxon>Chlamydomonadales</taxon>
        <taxon>Chlamydomonadaceae</taxon>
        <taxon>Chlamydomonas</taxon>
    </lineage>
</organism>
<feature type="compositionally biased region" description="Low complexity" evidence="1">
    <location>
        <begin position="230"/>
        <end position="245"/>
    </location>
</feature>
<gene>
    <name evidence="2" type="ORF">CLEI1391_LOCUS6165</name>
</gene>
<sequence>MIRMTSGTVQEALAALDPFLSNGGDLTLSCADGHKLTVLSQLLGVASPLLADLLTCKPVELQVHEDSVDAWRAALLFLYPVFPRPAMTLALAHTLLPVAHKYDMGGLLGEALGFVVERSPSLTLSDQPPETSLLAWCQLAECLHLPPLLEACLARAASFSVSQLTPLLLSAYQAGTPQLWRTVATAIQSGISGFGAWGGYLTFLLQLLHTVETAQQVTAAATASSLEVGTATTGTEQQQGSTAGGNATTEAGVAAGGQTDRVTTVTAVSAAEAVECSDSERLVQLHAACMAELSVACNEALAASEHLPPPFVQLQPATQVALFCTWFVHAGREAKKQRAEVASLQAARGSLQAQLASTKAALVQAQHAAGSGGGSGGSRGGASSKAQVPRAAGGQAGK</sequence>